<keyword evidence="3" id="KW-1185">Reference proteome</keyword>
<keyword evidence="1" id="KW-1133">Transmembrane helix</keyword>
<sequence>MMGTIMMKPREGKLIKTISLVITLRWLFEVVFSSSSFVLGISFAIHDDIGGRGYIALLLIFDAFSFFVCM</sequence>
<organism evidence="2 3">
    <name type="scientific">Cercophora samala</name>
    <dbReference type="NCBI Taxonomy" id="330535"/>
    <lineage>
        <taxon>Eukaryota</taxon>
        <taxon>Fungi</taxon>
        <taxon>Dikarya</taxon>
        <taxon>Ascomycota</taxon>
        <taxon>Pezizomycotina</taxon>
        <taxon>Sordariomycetes</taxon>
        <taxon>Sordariomycetidae</taxon>
        <taxon>Sordariales</taxon>
        <taxon>Lasiosphaeriaceae</taxon>
        <taxon>Cercophora</taxon>
    </lineage>
</organism>
<feature type="transmembrane region" description="Helical" evidence="1">
    <location>
        <begin position="20"/>
        <end position="45"/>
    </location>
</feature>
<feature type="transmembrane region" description="Helical" evidence="1">
    <location>
        <begin position="51"/>
        <end position="69"/>
    </location>
</feature>
<accession>A0AA40DFH1</accession>
<keyword evidence="1" id="KW-0472">Membrane</keyword>
<comment type="caution">
    <text evidence="2">The sequence shown here is derived from an EMBL/GenBank/DDBJ whole genome shotgun (WGS) entry which is preliminary data.</text>
</comment>
<dbReference type="AlphaFoldDB" id="A0AA40DFH1"/>
<evidence type="ECO:0008006" key="4">
    <source>
        <dbReference type="Google" id="ProtNLM"/>
    </source>
</evidence>
<protein>
    <recommendedName>
        <fullName evidence="4">Transmembrane protein</fullName>
    </recommendedName>
</protein>
<evidence type="ECO:0000313" key="2">
    <source>
        <dbReference type="EMBL" id="KAK0673109.1"/>
    </source>
</evidence>
<evidence type="ECO:0000313" key="3">
    <source>
        <dbReference type="Proteomes" id="UP001174997"/>
    </source>
</evidence>
<keyword evidence="1" id="KW-0812">Transmembrane</keyword>
<gene>
    <name evidence="2" type="ORF">QBC41DRAFT_312189</name>
</gene>
<evidence type="ECO:0000256" key="1">
    <source>
        <dbReference type="SAM" id="Phobius"/>
    </source>
</evidence>
<dbReference type="Proteomes" id="UP001174997">
    <property type="component" value="Unassembled WGS sequence"/>
</dbReference>
<proteinExistence type="predicted"/>
<dbReference type="EMBL" id="JAULSY010000008">
    <property type="protein sequence ID" value="KAK0673109.1"/>
    <property type="molecule type" value="Genomic_DNA"/>
</dbReference>
<name>A0AA40DFH1_9PEZI</name>
<reference evidence="2" key="1">
    <citation type="submission" date="2023-06" db="EMBL/GenBank/DDBJ databases">
        <title>Genome-scale phylogeny and comparative genomics of the fungal order Sordariales.</title>
        <authorList>
            <consortium name="Lawrence Berkeley National Laboratory"/>
            <person name="Hensen N."/>
            <person name="Bonometti L."/>
            <person name="Westerberg I."/>
            <person name="Brannstrom I.O."/>
            <person name="Guillou S."/>
            <person name="Cros-Aarteil S."/>
            <person name="Calhoun S."/>
            <person name="Haridas S."/>
            <person name="Kuo A."/>
            <person name="Mondo S."/>
            <person name="Pangilinan J."/>
            <person name="Riley R."/>
            <person name="Labutti K."/>
            <person name="Andreopoulos B."/>
            <person name="Lipzen A."/>
            <person name="Chen C."/>
            <person name="Yanf M."/>
            <person name="Daum C."/>
            <person name="Ng V."/>
            <person name="Clum A."/>
            <person name="Steindorff A."/>
            <person name="Ohm R."/>
            <person name="Martin F."/>
            <person name="Silar P."/>
            <person name="Natvig D."/>
            <person name="Lalanne C."/>
            <person name="Gautier V."/>
            <person name="Ament-Velasquez S.L."/>
            <person name="Kruys A."/>
            <person name="Hutchinson M.I."/>
            <person name="Powell A.J."/>
            <person name="Barry K."/>
            <person name="Miller A.N."/>
            <person name="Grigoriev I.V."/>
            <person name="Debuchy R."/>
            <person name="Gladieux P."/>
            <person name="Thoren M.H."/>
            <person name="Johannesson H."/>
        </authorList>
    </citation>
    <scope>NUCLEOTIDE SEQUENCE</scope>
    <source>
        <strain evidence="2">CBS 307.81</strain>
    </source>
</reference>